<sequence>MTDSLRNHRYTTVAIILHWLIGLCIIAELALGLWMVELPKSPPGIRAEYFNLHKSIGLVLIALIAIRIYWRATHRPPELPASIVAWQVKLSKAVHHLLYVLMVLVPVTGVLGSIYSKYPIKFFGTPLPRMAEPDAVLKELFSDTHVFLTKIMIAIVVLHIVAALKHRFIDKDGILQRMSPCSKCSK</sequence>
<feature type="transmembrane region" description="Helical" evidence="13">
    <location>
        <begin position="12"/>
        <end position="35"/>
    </location>
</feature>
<dbReference type="Pfam" id="PF01292">
    <property type="entry name" value="Ni_hydr_CYTB"/>
    <property type="match status" value="1"/>
</dbReference>
<dbReference type="AlphaFoldDB" id="A0A212TAP7"/>
<evidence type="ECO:0000256" key="11">
    <source>
        <dbReference type="ARBA" id="ARBA00023136"/>
    </source>
</evidence>
<accession>A0A212TAP7</accession>
<dbReference type="SUPFAM" id="SSF81342">
    <property type="entry name" value="Transmembrane di-heme cytochromes"/>
    <property type="match status" value="1"/>
</dbReference>
<keyword evidence="9 13" id="KW-1133">Transmembrane helix</keyword>
<protein>
    <submittedName>
        <fullName evidence="15">Cytochrome b561</fullName>
    </submittedName>
</protein>
<dbReference type="Gene3D" id="1.20.950.20">
    <property type="entry name" value="Transmembrane di-heme cytochromes, Chain C"/>
    <property type="match status" value="1"/>
</dbReference>
<keyword evidence="6 13" id="KW-0812">Transmembrane</keyword>
<evidence type="ECO:0000313" key="15">
    <source>
        <dbReference type="EMBL" id="SNC62901.1"/>
    </source>
</evidence>
<evidence type="ECO:0000256" key="3">
    <source>
        <dbReference type="ARBA" id="ARBA00022448"/>
    </source>
</evidence>
<keyword evidence="4" id="KW-1003">Cell membrane</keyword>
<dbReference type="Proteomes" id="UP000197215">
    <property type="component" value="Unassembled WGS sequence"/>
</dbReference>
<organism evidence="15 16">
    <name type="scientific">Polynucleobacter victoriensis</name>
    <dbReference type="NCBI Taxonomy" id="2049319"/>
    <lineage>
        <taxon>Bacteria</taxon>
        <taxon>Pseudomonadati</taxon>
        <taxon>Pseudomonadota</taxon>
        <taxon>Betaproteobacteria</taxon>
        <taxon>Burkholderiales</taxon>
        <taxon>Burkholderiaceae</taxon>
        <taxon>Polynucleobacter</taxon>
    </lineage>
</organism>
<dbReference type="GO" id="GO:0022904">
    <property type="term" value="P:respiratory electron transport chain"/>
    <property type="evidence" value="ECO:0007669"/>
    <property type="project" value="InterPro"/>
</dbReference>
<comment type="subcellular location">
    <subcellularLocation>
        <location evidence="2">Cell membrane</location>
        <topology evidence="2">Multi-pass membrane protein</topology>
    </subcellularLocation>
</comment>
<keyword evidence="8" id="KW-0249">Electron transport</keyword>
<dbReference type="GO" id="GO:0046872">
    <property type="term" value="F:metal ion binding"/>
    <property type="evidence" value="ECO:0007669"/>
    <property type="project" value="UniProtKB-KW"/>
</dbReference>
<gene>
    <name evidence="15" type="ORF">SAMN06295916_0771</name>
</gene>
<evidence type="ECO:0000256" key="10">
    <source>
        <dbReference type="ARBA" id="ARBA00023004"/>
    </source>
</evidence>
<dbReference type="EMBL" id="FYEX01000001">
    <property type="protein sequence ID" value="SNC62901.1"/>
    <property type="molecule type" value="Genomic_DNA"/>
</dbReference>
<evidence type="ECO:0000256" key="13">
    <source>
        <dbReference type="SAM" id="Phobius"/>
    </source>
</evidence>
<evidence type="ECO:0000256" key="9">
    <source>
        <dbReference type="ARBA" id="ARBA00022989"/>
    </source>
</evidence>
<evidence type="ECO:0000256" key="8">
    <source>
        <dbReference type="ARBA" id="ARBA00022982"/>
    </source>
</evidence>
<dbReference type="PANTHER" id="PTHR30529">
    <property type="entry name" value="CYTOCHROME B561"/>
    <property type="match status" value="1"/>
</dbReference>
<dbReference type="InterPro" id="IPR052168">
    <property type="entry name" value="Cytochrome_b561_oxidase"/>
</dbReference>
<dbReference type="RefSeq" id="WP_088812643.1">
    <property type="nucleotide sequence ID" value="NZ_FYEX01000001.1"/>
</dbReference>
<evidence type="ECO:0000259" key="14">
    <source>
        <dbReference type="Pfam" id="PF01292"/>
    </source>
</evidence>
<comment type="cofactor">
    <cofactor evidence="1">
        <name>heme b</name>
        <dbReference type="ChEBI" id="CHEBI:60344"/>
    </cofactor>
</comment>
<keyword evidence="3" id="KW-0813">Transport</keyword>
<keyword evidence="16" id="KW-1185">Reference proteome</keyword>
<dbReference type="OrthoDB" id="8536275at2"/>
<feature type="transmembrane region" description="Helical" evidence="13">
    <location>
        <begin position="55"/>
        <end position="72"/>
    </location>
</feature>
<comment type="similarity">
    <text evidence="12">Belongs to the cytochrome b561 family.</text>
</comment>
<evidence type="ECO:0000256" key="6">
    <source>
        <dbReference type="ARBA" id="ARBA00022692"/>
    </source>
</evidence>
<dbReference type="PANTHER" id="PTHR30529:SF1">
    <property type="entry name" value="CYTOCHROME B561 HOMOLOG 2"/>
    <property type="match status" value="1"/>
</dbReference>
<keyword evidence="10" id="KW-0408">Iron</keyword>
<feature type="transmembrane region" description="Helical" evidence="13">
    <location>
        <begin position="93"/>
        <end position="115"/>
    </location>
</feature>
<reference evidence="15 16" key="1">
    <citation type="submission" date="2017-06" db="EMBL/GenBank/DDBJ databases">
        <authorList>
            <person name="Kim H.J."/>
            <person name="Triplett B.A."/>
        </authorList>
    </citation>
    <scope>NUCLEOTIDE SEQUENCE [LARGE SCALE GENOMIC DNA]</scope>
    <source>
        <strain evidence="15 16">MWH-VicM1</strain>
    </source>
</reference>
<evidence type="ECO:0000256" key="12">
    <source>
        <dbReference type="ARBA" id="ARBA00037975"/>
    </source>
</evidence>
<evidence type="ECO:0000313" key="16">
    <source>
        <dbReference type="Proteomes" id="UP000197215"/>
    </source>
</evidence>
<feature type="domain" description="Cytochrome b561 bacterial/Ni-hydrogenase" evidence="14">
    <location>
        <begin position="9"/>
        <end position="178"/>
    </location>
</feature>
<feature type="transmembrane region" description="Helical" evidence="13">
    <location>
        <begin position="146"/>
        <end position="164"/>
    </location>
</feature>
<evidence type="ECO:0000256" key="1">
    <source>
        <dbReference type="ARBA" id="ARBA00001970"/>
    </source>
</evidence>
<dbReference type="GO" id="GO:0020037">
    <property type="term" value="F:heme binding"/>
    <property type="evidence" value="ECO:0007669"/>
    <property type="project" value="TreeGrafter"/>
</dbReference>
<evidence type="ECO:0000256" key="2">
    <source>
        <dbReference type="ARBA" id="ARBA00004651"/>
    </source>
</evidence>
<proteinExistence type="inferred from homology"/>
<dbReference type="InterPro" id="IPR011577">
    <property type="entry name" value="Cyt_b561_bac/Ni-Hgenase"/>
</dbReference>
<evidence type="ECO:0000256" key="5">
    <source>
        <dbReference type="ARBA" id="ARBA00022617"/>
    </source>
</evidence>
<keyword evidence="5" id="KW-0349">Heme</keyword>
<keyword evidence="11 13" id="KW-0472">Membrane</keyword>
<dbReference type="InterPro" id="IPR016174">
    <property type="entry name" value="Di-haem_cyt_TM"/>
</dbReference>
<keyword evidence="7" id="KW-0479">Metal-binding</keyword>
<dbReference type="GO" id="GO:0005886">
    <property type="term" value="C:plasma membrane"/>
    <property type="evidence" value="ECO:0007669"/>
    <property type="project" value="UniProtKB-SubCell"/>
</dbReference>
<evidence type="ECO:0000256" key="7">
    <source>
        <dbReference type="ARBA" id="ARBA00022723"/>
    </source>
</evidence>
<evidence type="ECO:0000256" key="4">
    <source>
        <dbReference type="ARBA" id="ARBA00022475"/>
    </source>
</evidence>
<name>A0A212TAP7_9BURK</name>
<dbReference type="GO" id="GO:0009055">
    <property type="term" value="F:electron transfer activity"/>
    <property type="evidence" value="ECO:0007669"/>
    <property type="project" value="InterPro"/>
</dbReference>